<dbReference type="SUPFAM" id="SSF46785">
    <property type="entry name" value="Winged helix' DNA-binding domain"/>
    <property type="match status" value="1"/>
</dbReference>
<proteinExistence type="predicted"/>
<dbReference type="SMART" id="SM00345">
    <property type="entry name" value="HTH_GNTR"/>
    <property type="match status" value="1"/>
</dbReference>
<dbReference type="InterPro" id="IPR000524">
    <property type="entry name" value="Tscrpt_reg_HTH_GntR"/>
</dbReference>
<dbReference type="Pfam" id="PF07729">
    <property type="entry name" value="FCD"/>
    <property type="match status" value="1"/>
</dbReference>
<dbReference type="InterPro" id="IPR036388">
    <property type="entry name" value="WH-like_DNA-bd_sf"/>
</dbReference>
<keyword evidence="1" id="KW-0805">Transcription regulation</keyword>
<comment type="caution">
    <text evidence="5">The sequence shown here is derived from an EMBL/GenBank/DDBJ whole genome shotgun (WGS) entry which is preliminary data.</text>
</comment>
<dbReference type="PANTHER" id="PTHR43537:SF5">
    <property type="entry name" value="UXU OPERON TRANSCRIPTIONAL REGULATOR"/>
    <property type="match status" value="1"/>
</dbReference>
<dbReference type="GO" id="GO:0003700">
    <property type="term" value="F:DNA-binding transcription factor activity"/>
    <property type="evidence" value="ECO:0007669"/>
    <property type="project" value="InterPro"/>
</dbReference>
<dbReference type="InterPro" id="IPR036390">
    <property type="entry name" value="WH_DNA-bd_sf"/>
</dbReference>
<feature type="domain" description="HTH gntR-type" evidence="4">
    <location>
        <begin position="1"/>
        <end position="67"/>
    </location>
</feature>
<reference evidence="5 6" key="1">
    <citation type="journal article" date="2015" name="Int. J. Syst. Evol. Microbiol.">
        <title>Burkholderia monticola sp. nov., isolated from mountain soil.</title>
        <authorList>
            <person name="Baek I."/>
            <person name="Seo B."/>
            <person name="Lee I."/>
            <person name="Yi H."/>
            <person name="Chun J."/>
        </authorList>
    </citation>
    <scope>NUCLEOTIDE SEQUENCE [LARGE SCALE GENOMIC DNA]</scope>
    <source>
        <strain evidence="5 6">JC2948</strain>
    </source>
</reference>
<dbReference type="Gene3D" id="1.20.120.530">
    <property type="entry name" value="GntR ligand-binding domain-like"/>
    <property type="match status" value="1"/>
</dbReference>
<keyword evidence="6" id="KW-1185">Reference proteome</keyword>
<evidence type="ECO:0000256" key="3">
    <source>
        <dbReference type="ARBA" id="ARBA00023163"/>
    </source>
</evidence>
<evidence type="ECO:0000313" key="6">
    <source>
        <dbReference type="Proteomes" id="UP000075613"/>
    </source>
</evidence>
<dbReference type="PRINTS" id="PR00035">
    <property type="entry name" value="HTHGNTR"/>
</dbReference>
<protein>
    <submittedName>
        <fullName evidence="5">GntR family transcriptional regulator</fullName>
    </submittedName>
</protein>
<dbReference type="InterPro" id="IPR011711">
    <property type="entry name" value="GntR_C"/>
</dbReference>
<dbReference type="Gene3D" id="1.10.10.10">
    <property type="entry name" value="Winged helix-like DNA-binding domain superfamily/Winged helix DNA-binding domain"/>
    <property type="match status" value="1"/>
</dbReference>
<gene>
    <name evidence="5" type="ORF">CI15_26125</name>
</gene>
<dbReference type="PANTHER" id="PTHR43537">
    <property type="entry name" value="TRANSCRIPTIONAL REGULATOR, GNTR FAMILY"/>
    <property type="match status" value="1"/>
</dbReference>
<dbReference type="GO" id="GO:0003677">
    <property type="term" value="F:DNA binding"/>
    <property type="evidence" value="ECO:0007669"/>
    <property type="project" value="UniProtKB-KW"/>
</dbReference>
<sequence>MDKPVLDALLDYIADHQLKDGDALPPERKLAEELDVSRRELRAALASLEASGRVWRGVGRGTYLGARPLKFAPTLRGLRAGTSPADIAEMRLLFEPALAALAATKASGDDLQELEKCARKNAAAKNDDEWQQWDHRFHWLIGQATRNPALIALMEVINGMRVKPEVREKTSAQETRQFFAQQHQAIVNALKARDAEVAAQCMREHLLSVQGRASAKTETGAARRA</sequence>
<dbReference type="CDD" id="cd07377">
    <property type="entry name" value="WHTH_GntR"/>
    <property type="match status" value="1"/>
</dbReference>
<dbReference type="SMART" id="SM00895">
    <property type="entry name" value="FCD"/>
    <property type="match status" value="1"/>
</dbReference>
<dbReference type="Proteomes" id="UP000075613">
    <property type="component" value="Unassembled WGS sequence"/>
</dbReference>
<dbReference type="OrthoDB" id="8640040at2"/>
<dbReference type="AlphaFoldDB" id="A0A149PG13"/>
<dbReference type="EMBL" id="LRBG01000037">
    <property type="protein sequence ID" value="KXU83990.1"/>
    <property type="molecule type" value="Genomic_DNA"/>
</dbReference>
<accession>A0A149PG13</accession>
<evidence type="ECO:0000256" key="1">
    <source>
        <dbReference type="ARBA" id="ARBA00023015"/>
    </source>
</evidence>
<organism evidence="5 6">
    <name type="scientific">Paraburkholderia monticola</name>
    <dbReference type="NCBI Taxonomy" id="1399968"/>
    <lineage>
        <taxon>Bacteria</taxon>
        <taxon>Pseudomonadati</taxon>
        <taxon>Pseudomonadota</taxon>
        <taxon>Betaproteobacteria</taxon>
        <taxon>Burkholderiales</taxon>
        <taxon>Burkholderiaceae</taxon>
        <taxon>Paraburkholderia</taxon>
    </lineage>
</organism>
<dbReference type="RefSeq" id="WP_062133265.1">
    <property type="nucleotide sequence ID" value="NZ_LRBG01000037.1"/>
</dbReference>
<keyword evidence="2" id="KW-0238">DNA-binding</keyword>
<evidence type="ECO:0000313" key="5">
    <source>
        <dbReference type="EMBL" id="KXU83990.1"/>
    </source>
</evidence>
<dbReference type="InterPro" id="IPR008920">
    <property type="entry name" value="TF_FadR/GntR_C"/>
</dbReference>
<name>A0A149PG13_9BURK</name>
<dbReference type="Pfam" id="PF00392">
    <property type="entry name" value="GntR"/>
    <property type="match status" value="1"/>
</dbReference>
<dbReference type="PROSITE" id="PS50949">
    <property type="entry name" value="HTH_GNTR"/>
    <property type="match status" value="1"/>
</dbReference>
<dbReference type="STRING" id="1399968.CI15_26125"/>
<evidence type="ECO:0000259" key="4">
    <source>
        <dbReference type="PROSITE" id="PS50949"/>
    </source>
</evidence>
<evidence type="ECO:0000256" key="2">
    <source>
        <dbReference type="ARBA" id="ARBA00023125"/>
    </source>
</evidence>
<dbReference type="SUPFAM" id="SSF48008">
    <property type="entry name" value="GntR ligand-binding domain-like"/>
    <property type="match status" value="1"/>
</dbReference>
<keyword evidence="3" id="KW-0804">Transcription</keyword>